<evidence type="ECO:0000313" key="5">
    <source>
        <dbReference type="Proteomes" id="UP001230156"/>
    </source>
</evidence>
<keyword evidence="1 2" id="KW-0597">Phosphoprotein</keyword>
<dbReference type="InterPro" id="IPR050595">
    <property type="entry name" value="Bact_response_regulator"/>
</dbReference>
<dbReference type="InterPro" id="IPR001789">
    <property type="entry name" value="Sig_transdc_resp-reg_receiver"/>
</dbReference>
<name>A0ABU0YW78_9PROT</name>
<dbReference type="Gene3D" id="3.40.50.2300">
    <property type="match status" value="1"/>
</dbReference>
<keyword evidence="5" id="KW-1185">Reference proteome</keyword>
<dbReference type="RefSeq" id="WP_379961431.1">
    <property type="nucleotide sequence ID" value="NZ_JAUYVI010000010.1"/>
</dbReference>
<proteinExistence type="predicted"/>
<dbReference type="CDD" id="cd00156">
    <property type="entry name" value="REC"/>
    <property type="match status" value="1"/>
</dbReference>
<gene>
    <name evidence="4" type="ORF">Q8A70_26405</name>
</gene>
<dbReference type="PANTHER" id="PTHR44591:SF3">
    <property type="entry name" value="RESPONSE REGULATORY DOMAIN-CONTAINING PROTEIN"/>
    <property type="match status" value="1"/>
</dbReference>
<dbReference type="Pfam" id="PF00072">
    <property type="entry name" value="Response_reg"/>
    <property type="match status" value="1"/>
</dbReference>
<protein>
    <submittedName>
        <fullName evidence="4">Response regulator</fullName>
    </submittedName>
</protein>
<dbReference type="SMART" id="SM00448">
    <property type="entry name" value="REC"/>
    <property type="match status" value="1"/>
</dbReference>
<dbReference type="InterPro" id="IPR011006">
    <property type="entry name" value="CheY-like_superfamily"/>
</dbReference>
<dbReference type="Proteomes" id="UP001230156">
    <property type="component" value="Unassembled WGS sequence"/>
</dbReference>
<dbReference type="PANTHER" id="PTHR44591">
    <property type="entry name" value="STRESS RESPONSE REGULATOR PROTEIN 1"/>
    <property type="match status" value="1"/>
</dbReference>
<dbReference type="EMBL" id="JAUYVI010000010">
    <property type="protein sequence ID" value="MDQ7251246.1"/>
    <property type="molecule type" value="Genomic_DNA"/>
</dbReference>
<feature type="modified residue" description="4-aspartylphosphate" evidence="2">
    <location>
        <position position="52"/>
    </location>
</feature>
<dbReference type="PROSITE" id="PS50110">
    <property type="entry name" value="RESPONSE_REGULATORY"/>
    <property type="match status" value="1"/>
</dbReference>
<reference evidence="5" key="1">
    <citation type="submission" date="2023-08" db="EMBL/GenBank/DDBJ databases">
        <title>Rhodospirillaceae gen. nov., a novel taxon isolated from the Yangtze River Yuezi River estuary sludge.</title>
        <authorList>
            <person name="Ruan L."/>
        </authorList>
    </citation>
    <scope>NUCLEOTIDE SEQUENCE [LARGE SCALE GENOMIC DNA]</scope>
    <source>
        <strain evidence="5">R-7</strain>
    </source>
</reference>
<feature type="domain" description="Response regulatory" evidence="3">
    <location>
        <begin position="3"/>
        <end position="120"/>
    </location>
</feature>
<evidence type="ECO:0000313" key="4">
    <source>
        <dbReference type="EMBL" id="MDQ7251246.1"/>
    </source>
</evidence>
<organism evidence="4 5">
    <name type="scientific">Dongia sedimenti</name>
    <dbReference type="NCBI Taxonomy" id="3064282"/>
    <lineage>
        <taxon>Bacteria</taxon>
        <taxon>Pseudomonadati</taxon>
        <taxon>Pseudomonadota</taxon>
        <taxon>Alphaproteobacteria</taxon>
        <taxon>Rhodospirillales</taxon>
        <taxon>Dongiaceae</taxon>
        <taxon>Dongia</taxon>
    </lineage>
</organism>
<comment type="caution">
    <text evidence="4">The sequence shown here is derived from an EMBL/GenBank/DDBJ whole genome shotgun (WGS) entry which is preliminary data.</text>
</comment>
<evidence type="ECO:0000259" key="3">
    <source>
        <dbReference type="PROSITE" id="PS50110"/>
    </source>
</evidence>
<evidence type="ECO:0000256" key="2">
    <source>
        <dbReference type="PROSITE-ProRule" id="PRU00169"/>
    </source>
</evidence>
<sequence>MSRILVIDDDADFRAMARRLLEEEGHEVIEAGTGSEGIEMFRALQPDVIVTDIFMPGKSGVETIMQIREESTSVRIIAVSGNGGIAAGDILGSALRAGANQTLAKPFPMRQFVDAVQDDKSTGGGQSR</sequence>
<accession>A0ABU0YW78</accession>
<dbReference type="SUPFAM" id="SSF52172">
    <property type="entry name" value="CheY-like"/>
    <property type="match status" value="1"/>
</dbReference>
<evidence type="ECO:0000256" key="1">
    <source>
        <dbReference type="ARBA" id="ARBA00022553"/>
    </source>
</evidence>